<dbReference type="InterPro" id="IPR041682">
    <property type="entry name" value="AAA_14"/>
</dbReference>
<dbReference type="Pfam" id="PF13635">
    <property type="entry name" value="DUF4143"/>
    <property type="match status" value="1"/>
</dbReference>
<comment type="caution">
    <text evidence="3">The sequence shown here is derived from an EMBL/GenBank/DDBJ whole genome shotgun (WGS) entry which is preliminary data.</text>
</comment>
<feature type="domain" description="AAA" evidence="1">
    <location>
        <begin position="18"/>
        <end position="153"/>
    </location>
</feature>
<dbReference type="PANTHER" id="PTHR33295">
    <property type="entry name" value="ATPASE"/>
    <property type="match status" value="1"/>
</dbReference>
<evidence type="ECO:0000313" key="3">
    <source>
        <dbReference type="EMBL" id="KAA6332594.1"/>
    </source>
</evidence>
<dbReference type="SUPFAM" id="SSF52540">
    <property type="entry name" value="P-loop containing nucleoside triphosphate hydrolases"/>
    <property type="match status" value="1"/>
</dbReference>
<reference evidence="3" key="1">
    <citation type="submission" date="2019-03" db="EMBL/GenBank/DDBJ databases">
        <title>Single cell metagenomics reveals metabolic interactions within the superorganism composed of flagellate Streblomastix strix and complex community of Bacteroidetes bacteria on its surface.</title>
        <authorList>
            <person name="Treitli S.C."/>
            <person name="Kolisko M."/>
            <person name="Husnik F."/>
            <person name="Keeling P."/>
            <person name="Hampl V."/>
        </authorList>
    </citation>
    <scope>NUCLEOTIDE SEQUENCE</scope>
    <source>
        <strain evidence="3">STM</strain>
    </source>
</reference>
<dbReference type="EMBL" id="SNRY01001221">
    <property type="protein sequence ID" value="KAA6332594.1"/>
    <property type="molecule type" value="Genomic_DNA"/>
</dbReference>
<dbReference type="AlphaFoldDB" id="A0A5J4RGD1"/>
<feature type="domain" description="DUF4143" evidence="2">
    <location>
        <begin position="220"/>
        <end position="380"/>
    </location>
</feature>
<evidence type="ECO:0000259" key="1">
    <source>
        <dbReference type="Pfam" id="PF13173"/>
    </source>
</evidence>
<organism evidence="3">
    <name type="scientific">termite gut metagenome</name>
    <dbReference type="NCBI Taxonomy" id="433724"/>
    <lineage>
        <taxon>unclassified sequences</taxon>
        <taxon>metagenomes</taxon>
        <taxon>organismal metagenomes</taxon>
    </lineage>
</organism>
<sequence length="440" mass="51326">MERRLMTQLLAWKESKSRKPLILEGARQVGKTWLLKEFGRRYFKKVAYVNFQNPNREITELFDGSIEPHRIVGMLELYLDMKISATDTLLFFDEVQEVPRALTSLKYFCEDAPEYYVVTAGSLLGIFLHKGTSFPVGKVDSLRLEPLDFEEFLWANGRDKMLAYIKEHPFENQFKEIFYDLFKYYLFTGGMPAVVADWIETRDFDNVKINQEKILNNYRNDFSKHADHTSAIRIRQVFESLPAQFAKKNDKFLYGTVKTGARAREYELAIEWLLDAGIVRRVNNVKVGDKIPLKAYSDPSAFKLYFVDTGLFRYLADIPVEVIQNKDAIFDEFNGLLTEQFVLQQLTNHNLFYWTSEKISEVDFVMQYGVDILPIEIKSGINVKAKSLKQFREKYAPKISVRFSLKDTNLDGNLLNISLYYTPVFELLLKLSSENRVKQH</sequence>
<proteinExistence type="predicted"/>
<dbReference type="PANTHER" id="PTHR33295:SF7">
    <property type="entry name" value="ATPASE"/>
    <property type="match status" value="1"/>
</dbReference>
<dbReference type="InterPro" id="IPR027417">
    <property type="entry name" value="P-loop_NTPase"/>
</dbReference>
<dbReference type="Pfam" id="PF13173">
    <property type="entry name" value="AAA_14"/>
    <property type="match status" value="1"/>
</dbReference>
<gene>
    <name evidence="3" type="ORF">EZS27_018912</name>
</gene>
<dbReference type="InterPro" id="IPR025420">
    <property type="entry name" value="DUF4143"/>
</dbReference>
<protein>
    <recommendedName>
        <fullName evidence="4">ATPase</fullName>
    </recommendedName>
</protein>
<evidence type="ECO:0008006" key="4">
    <source>
        <dbReference type="Google" id="ProtNLM"/>
    </source>
</evidence>
<evidence type="ECO:0000259" key="2">
    <source>
        <dbReference type="Pfam" id="PF13635"/>
    </source>
</evidence>
<name>A0A5J4RGD1_9ZZZZ</name>
<accession>A0A5J4RGD1</accession>